<gene>
    <name evidence="3" type="ORF">N7496_006541</name>
</gene>
<name>A0A9W9V7I0_9EURO</name>
<dbReference type="GO" id="GO:0016491">
    <property type="term" value="F:oxidoreductase activity"/>
    <property type="evidence" value="ECO:0007669"/>
    <property type="project" value="TreeGrafter"/>
</dbReference>
<reference evidence="3" key="2">
    <citation type="journal article" date="2023" name="IMA Fungus">
        <title>Comparative genomic study of the Penicillium genus elucidates a diverse pangenome and 15 lateral gene transfer events.</title>
        <authorList>
            <person name="Petersen C."/>
            <person name="Sorensen T."/>
            <person name="Nielsen M.R."/>
            <person name="Sondergaard T.E."/>
            <person name="Sorensen J.L."/>
            <person name="Fitzpatrick D.A."/>
            <person name="Frisvad J.C."/>
            <person name="Nielsen K.L."/>
        </authorList>
    </citation>
    <scope>NUCLEOTIDE SEQUENCE</scope>
    <source>
        <strain evidence="3">IBT 29864</strain>
    </source>
</reference>
<dbReference type="GO" id="GO:0006740">
    <property type="term" value="P:NADPH regeneration"/>
    <property type="evidence" value="ECO:0007669"/>
    <property type="project" value="TreeGrafter"/>
</dbReference>
<dbReference type="InterPro" id="IPR036291">
    <property type="entry name" value="NAD(P)-bd_dom_sf"/>
</dbReference>
<dbReference type="Proteomes" id="UP001147782">
    <property type="component" value="Unassembled WGS sequence"/>
</dbReference>
<dbReference type="AlphaFoldDB" id="A0A9W9V7I0"/>
<evidence type="ECO:0000259" key="2">
    <source>
        <dbReference type="Pfam" id="PF01408"/>
    </source>
</evidence>
<keyword evidence="4" id="KW-1185">Reference proteome</keyword>
<dbReference type="InterPro" id="IPR000683">
    <property type="entry name" value="Gfo/Idh/MocA-like_OxRdtase_N"/>
</dbReference>
<organism evidence="3 4">
    <name type="scientific">Penicillium cataractarum</name>
    <dbReference type="NCBI Taxonomy" id="2100454"/>
    <lineage>
        <taxon>Eukaryota</taxon>
        <taxon>Fungi</taxon>
        <taxon>Dikarya</taxon>
        <taxon>Ascomycota</taxon>
        <taxon>Pezizomycotina</taxon>
        <taxon>Eurotiomycetes</taxon>
        <taxon>Eurotiomycetidae</taxon>
        <taxon>Eurotiales</taxon>
        <taxon>Aspergillaceae</taxon>
        <taxon>Penicillium</taxon>
    </lineage>
</organism>
<dbReference type="GeneID" id="81438649"/>
<dbReference type="RefSeq" id="XP_056554883.1">
    <property type="nucleotide sequence ID" value="XM_056699470.1"/>
</dbReference>
<sequence>MGVKREQSNSNTNGHVDSNSNGHMPVLRVGIIGCGEISQVAHIPTINFLSHRFQTTYLCDISEQSLQHCAGRVLGGPPKVTCSVEELCTSPDVDVVIIANADAYHVEHGILALKNDKYCMIEKPASICFRDIDRLIEAEKVSKGRVLIGTMRRYAHAFLDAVQEVGGMEKIIYGRVRDIIGPNSDFVEQSCTYPRRFSDFTEADVQDRAGRESDIFEQALTNEFEVPWTPESQTMLQLLGGLGTHDLSAMREIFGMPERVEGAFLQFPGIWSVIFRYKGFPVTYESGITNVPQFDAHIEVYSPDKIVRVDFDTPYVKGLPVTMTIRERIGTASFQERKIRKTYEDPYTLELLEFYDCVINDRVPKTSVCDARNDVELIKMVLRSGFGA</sequence>
<comment type="caution">
    <text evidence="3">The sequence shown here is derived from an EMBL/GenBank/DDBJ whole genome shotgun (WGS) entry which is preliminary data.</text>
</comment>
<protein>
    <recommendedName>
        <fullName evidence="2">Gfo/Idh/MocA-like oxidoreductase N-terminal domain-containing protein</fullName>
    </recommendedName>
</protein>
<evidence type="ECO:0000313" key="3">
    <source>
        <dbReference type="EMBL" id="KAJ5370449.1"/>
    </source>
</evidence>
<feature type="compositionally biased region" description="Polar residues" evidence="1">
    <location>
        <begin position="8"/>
        <end position="21"/>
    </location>
</feature>
<reference evidence="3" key="1">
    <citation type="submission" date="2022-11" db="EMBL/GenBank/DDBJ databases">
        <authorList>
            <person name="Petersen C."/>
        </authorList>
    </citation>
    <scope>NUCLEOTIDE SEQUENCE</scope>
    <source>
        <strain evidence="3">IBT 29864</strain>
    </source>
</reference>
<dbReference type="Gene3D" id="3.40.50.720">
    <property type="entry name" value="NAD(P)-binding Rossmann-like Domain"/>
    <property type="match status" value="1"/>
</dbReference>
<feature type="domain" description="Gfo/Idh/MocA-like oxidoreductase N-terminal" evidence="2">
    <location>
        <begin position="27"/>
        <end position="148"/>
    </location>
</feature>
<proteinExistence type="predicted"/>
<dbReference type="OrthoDB" id="64915at2759"/>
<dbReference type="GO" id="GO:0000166">
    <property type="term" value="F:nucleotide binding"/>
    <property type="evidence" value="ECO:0007669"/>
    <property type="project" value="InterPro"/>
</dbReference>
<dbReference type="Gene3D" id="3.30.360.10">
    <property type="entry name" value="Dihydrodipicolinate Reductase, domain 2"/>
    <property type="match status" value="1"/>
</dbReference>
<dbReference type="SUPFAM" id="SSF51735">
    <property type="entry name" value="NAD(P)-binding Rossmann-fold domains"/>
    <property type="match status" value="1"/>
</dbReference>
<feature type="region of interest" description="Disordered" evidence="1">
    <location>
        <begin position="1"/>
        <end position="21"/>
    </location>
</feature>
<evidence type="ECO:0000313" key="4">
    <source>
        <dbReference type="Proteomes" id="UP001147782"/>
    </source>
</evidence>
<dbReference type="SUPFAM" id="SSF55347">
    <property type="entry name" value="Glyceraldehyde-3-phosphate dehydrogenase-like, C-terminal domain"/>
    <property type="match status" value="1"/>
</dbReference>
<dbReference type="GO" id="GO:0005737">
    <property type="term" value="C:cytoplasm"/>
    <property type="evidence" value="ECO:0007669"/>
    <property type="project" value="TreeGrafter"/>
</dbReference>
<dbReference type="PANTHER" id="PTHR42840">
    <property type="entry name" value="NAD(P)-BINDING ROSSMANN-FOLD SUPERFAMILY PROTEIN-RELATED"/>
    <property type="match status" value="1"/>
</dbReference>
<dbReference type="PANTHER" id="PTHR42840:SF7">
    <property type="entry name" value="BINDING ROSSMANN FOLD OXIDOREDUCTASE, PUTATIVE (AFU_ORTHOLOGUE AFUA_4G10190)-RELATED"/>
    <property type="match status" value="1"/>
</dbReference>
<dbReference type="EMBL" id="JAPZBS010000005">
    <property type="protein sequence ID" value="KAJ5370449.1"/>
    <property type="molecule type" value="Genomic_DNA"/>
</dbReference>
<dbReference type="Pfam" id="PF01408">
    <property type="entry name" value="GFO_IDH_MocA"/>
    <property type="match status" value="1"/>
</dbReference>
<evidence type="ECO:0000256" key="1">
    <source>
        <dbReference type="SAM" id="MobiDB-lite"/>
    </source>
</evidence>
<accession>A0A9W9V7I0</accession>